<dbReference type="PROSITE" id="PS00194">
    <property type="entry name" value="THIOREDOXIN_1"/>
    <property type="match status" value="1"/>
</dbReference>
<comment type="function">
    <text evidence="5">Probable disulfide isomerase, which participates in the folding of proteins containing disulfide bonds. May act as a dithiol oxidase. Acts as a regulator of endoplasmic reticulum-mitochondria contact sites via its ability to regulate redox signals.</text>
</comment>
<dbReference type="SUPFAM" id="SSF52833">
    <property type="entry name" value="Thioredoxin-like"/>
    <property type="match status" value="3"/>
</dbReference>
<dbReference type="InterPro" id="IPR017937">
    <property type="entry name" value="Thioredoxin_CS"/>
</dbReference>
<accession>A0A507DIK2</accession>
<keyword evidence="4 6" id="KW-0472">Membrane</keyword>
<dbReference type="EMBL" id="QEAM01000005">
    <property type="protein sequence ID" value="TPX51376.1"/>
    <property type="molecule type" value="Genomic_DNA"/>
</dbReference>
<feature type="transmembrane region" description="Helical" evidence="6">
    <location>
        <begin position="598"/>
        <end position="616"/>
    </location>
</feature>
<dbReference type="CDD" id="cd02961">
    <property type="entry name" value="PDI_a_family"/>
    <property type="match status" value="1"/>
</dbReference>
<dbReference type="PROSITE" id="PS51352">
    <property type="entry name" value="THIOREDOXIN_2"/>
    <property type="match status" value="2"/>
</dbReference>
<dbReference type="Proteomes" id="UP000320475">
    <property type="component" value="Unassembled WGS sequence"/>
</dbReference>
<sequence length="630" mass="70241">MPWGRRWLLPMALFCTLVIGCRGDARSDIDRAYLEAEKEIKHVSAGDFAKGLWLVFLGAKWCNHCKVLTPKWLQLQDKVADMEARDIFVRKLECTSRDNEDFCANKMKLTSYPTIRLFFNGNHTEDYNGANDVDDLYKFLLDRANQFIPRQESTVQQQEPPAENVKVVPSVLFDDKRIEAIGTPASKNVTKGVIDGSMDRQVDDEIRGIQSLISAVAPLSANVNPDGKIAHLTGSHFSEALESGPLFVMFHAPWCGHCKKLAPVWEDFAGKMKNKLIVATVDCTAESVLCKQKGVRGYPTLSYFAESEATDFFGKKTVEGLQEFAEKAASAQAVFPIKHTEVSPLLQKSDVAFFFVYDVNNPPRNGPELISAINVLRGNIKIYVCPDTRALTILGIPNEKSDEPTLMVSKDRGSYVEVFSQPFTKDAVLAWIKSRKTPLVQELDGQSAGQILSSGNLIVLGCLLNPEVDEESKSHLKTMRDMAKAWNRFITEKKKAPSKQVVYVWIDGSRRVLGEWLSSSYSLSQKELPRLLIVDTKEETYYDTDANGKLLMFDSEATTATVYEILRGQRQGKSPSGLVGRMIKSIVRIGLLIQGHPLLMTILAIGLVVIVIYLAVGTDDTTPSYNQKPE</sequence>
<keyword evidence="7" id="KW-0732">Signal</keyword>
<dbReference type="Gene3D" id="3.40.30.10">
    <property type="entry name" value="Glutaredoxin"/>
    <property type="match status" value="3"/>
</dbReference>
<evidence type="ECO:0000256" key="4">
    <source>
        <dbReference type="ARBA" id="ARBA00023136"/>
    </source>
</evidence>
<dbReference type="OrthoDB" id="427280at2759"/>
<reference evidence="9 10" key="1">
    <citation type="journal article" date="2019" name="Sci. Rep.">
        <title>Comparative genomics of chytrid fungi reveal insights into the obligate biotrophic and pathogenic lifestyle of Synchytrium endobioticum.</title>
        <authorList>
            <person name="van de Vossenberg B.T.L.H."/>
            <person name="Warris S."/>
            <person name="Nguyen H.D.T."/>
            <person name="van Gent-Pelzer M.P.E."/>
            <person name="Joly D.L."/>
            <person name="van de Geest H.C."/>
            <person name="Bonants P.J.M."/>
            <person name="Smith D.S."/>
            <person name="Levesque C.A."/>
            <person name="van der Lee T.A.J."/>
        </authorList>
    </citation>
    <scope>NUCLEOTIDE SEQUENCE [LARGE SCALE GENOMIC DNA]</scope>
    <source>
        <strain evidence="9 10">LEV6574</strain>
    </source>
</reference>
<dbReference type="InterPro" id="IPR052250">
    <property type="entry name" value="PDI_TMX3"/>
</dbReference>
<dbReference type="PANTHER" id="PTHR46426">
    <property type="entry name" value="PROTEIN DISULFIDE-ISOMERASE TMX3"/>
    <property type="match status" value="1"/>
</dbReference>
<evidence type="ECO:0000256" key="1">
    <source>
        <dbReference type="ARBA" id="ARBA00004389"/>
    </source>
</evidence>
<dbReference type="Pfam" id="PF13848">
    <property type="entry name" value="Thioredoxin_6"/>
    <property type="match status" value="1"/>
</dbReference>
<proteinExistence type="predicted"/>
<protein>
    <recommendedName>
        <fullName evidence="8">Thioredoxin domain-containing protein</fullName>
    </recommendedName>
</protein>
<dbReference type="Pfam" id="PF00085">
    <property type="entry name" value="Thioredoxin"/>
    <property type="match status" value="2"/>
</dbReference>
<dbReference type="VEuPathDB" id="FungiDB:SeMB42_g00442"/>
<dbReference type="PROSITE" id="PS51257">
    <property type="entry name" value="PROKAR_LIPOPROTEIN"/>
    <property type="match status" value="1"/>
</dbReference>
<evidence type="ECO:0000256" key="7">
    <source>
        <dbReference type="SAM" id="SignalP"/>
    </source>
</evidence>
<evidence type="ECO:0000313" key="10">
    <source>
        <dbReference type="Proteomes" id="UP000320475"/>
    </source>
</evidence>
<dbReference type="AlphaFoldDB" id="A0A507DIK2"/>
<gene>
    <name evidence="9" type="ORF">SeLEV6574_g00306</name>
</gene>
<dbReference type="GO" id="GO:0005789">
    <property type="term" value="C:endoplasmic reticulum membrane"/>
    <property type="evidence" value="ECO:0007669"/>
    <property type="project" value="UniProtKB-SubCell"/>
</dbReference>
<evidence type="ECO:0000256" key="6">
    <source>
        <dbReference type="SAM" id="Phobius"/>
    </source>
</evidence>
<evidence type="ECO:0000256" key="2">
    <source>
        <dbReference type="ARBA" id="ARBA00022692"/>
    </source>
</evidence>
<dbReference type="InterPro" id="IPR013766">
    <property type="entry name" value="Thioredoxin_domain"/>
</dbReference>
<name>A0A507DIK2_9FUNG</name>
<feature type="chain" id="PRO_5021368571" description="Thioredoxin domain-containing protein" evidence="7">
    <location>
        <begin position="24"/>
        <end position="630"/>
    </location>
</feature>
<feature type="signal peptide" evidence="7">
    <location>
        <begin position="1"/>
        <end position="23"/>
    </location>
</feature>
<comment type="caution">
    <text evidence="9">The sequence shown here is derived from an EMBL/GenBank/DDBJ whole genome shotgun (WGS) entry which is preliminary data.</text>
</comment>
<feature type="domain" description="Thioredoxin" evidence="8">
    <location>
        <begin position="211"/>
        <end position="378"/>
    </location>
</feature>
<evidence type="ECO:0000313" key="9">
    <source>
        <dbReference type="EMBL" id="TPX51376.1"/>
    </source>
</evidence>
<evidence type="ECO:0000256" key="5">
    <source>
        <dbReference type="ARBA" id="ARBA00045246"/>
    </source>
</evidence>
<organism evidence="9 10">
    <name type="scientific">Synchytrium endobioticum</name>
    <dbReference type="NCBI Taxonomy" id="286115"/>
    <lineage>
        <taxon>Eukaryota</taxon>
        <taxon>Fungi</taxon>
        <taxon>Fungi incertae sedis</taxon>
        <taxon>Chytridiomycota</taxon>
        <taxon>Chytridiomycota incertae sedis</taxon>
        <taxon>Chytridiomycetes</taxon>
        <taxon>Synchytriales</taxon>
        <taxon>Synchytriaceae</taxon>
        <taxon>Synchytrium</taxon>
    </lineage>
</organism>
<evidence type="ECO:0000256" key="3">
    <source>
        <dbReference type="ARBA" id="ARBA00022989"/>
    </source>
</evidence>
<comment type="subcellular location">
    <subcellularLocation>
        <location evidence="1">Endoplasmic reticulum membrane</location>
        <topology evidence="1">Single-pass membrane protein</topology>
    </subcellularLocation>
</comment>
<evidence type="ECO:0000259" key="8">
    <source>
        <dbReference type="PROSITE" id="PS51352"/>
    </source>
</evidence>
<keyword evidence="2 6" id="KW-0812">Transmembrane</keyword>
<dbReference type="PANTHER" id="PTHR46426:SF1">
    <property type="entry name" value="PROTEIN DISULFIDE-ISOMERASE TMX3"/>
    <property type="match status" value="1"/>
</dbReference>
<dbReference type="InterPro" id="IPR036249">
    <property type="entry name" value="Thioredoxin-like_sf"/>
</dbReference>
<feature type="domain" description="Thioredoxin" evidence="8">
    <location>
        <begin position="20"/>
        <end position="146"/>
    </location>
</feature>
<dbReference type="PRINTS" id="PR00421">
    <property type="entry name" value="THIOREDOXIN"/>
</dbReference>
<keyword evidence="3 6" id="KW-1133">Transmembrane helix</keyword>